<accession>A0ABP7XIN9</accession>
<name>A0ABP7XIN9_9ACTN</name>
<sequence length="241" mass="26757">MTWTTWPPAGTPKYVYLLWGGVADDLIDMGFRTALRDLGALRLQVNTDDADVAGAMRFHTGDAPITAVVSLWGRLDDAGLRGVHELLAERADRVAGWRVDERRRLDPPEHYDGERADALANVAVLRRPDELDRAEWLQRWMVDHTGVAIRTQATLGYVQHLVLEAVTPDAPRVDGIVEELFPTAGVTDVHAFYGSGGDDEELKRRLEALMASVARIGADRDLDLVPSSRRLWDLAPWGADD</sequence>
<reference evidence="2" key="1">
    <citation type="journal article" date="2019" name="Int. J. Syst. Evol. Microbiol.">
        <title>The Global Catalogue of Microorganisms (GCM) 10K type strain sequencing project: providing services to taxonomists for standard genome sequencing and annotation.</title>
        <authorList>
            <consortium name="The Broad Institute Genomics Platform"/>
            <consortium name="The Broad Institute Genome Sequencing Center for Infectious Disease"/>
            <person name="Wu L."/>
            <person name="Ma J."/>
        </authorList>
    </citation>
    <scope>NUCLEOTIDE SEQUENCE [LARGE SCALE GENOMIC DNA]</scope>
    <source>
        <strain evidence="2">JCM 16703</strain>
    </source>
</reference>
<protein>
    <submittedName>
        <fullName evidence="1">EthD domain-containing protein</fullName>
    </submittedName>
</protein>
<comment type="caution">
    <text evidence="1">The sequence shown here is derived from an EMBL/GenBank/DDBJ whole genome shotgun (WGS) entry which is preliminary data.</text>
</comment>
<gene>
    <name evidence="1" type="ORF">GCM10022215_21390</name>
</gene>
<dbReference type="InterPro" id="IPR011008">
    <property type="entry name" value="Dimeric_a/b-barrel"/>
</dbReference>
<proteinExistence type="predicted"/>
<organism evidence="1 2">
    <name type="scientific">Nocardioides fonticola</name>
    <dbReference type="NCBI Taxonomy" id="450363"/>
    <lineage>
        <taxon>Bacteria</taxon>
        <taxon>Bacillati</taxon>
        <taxon>Actinomycetota</taxon>
        <taxon>Actinomycetes</taxon>
        <taxon>Propionibacteriales</taxon>
        <taxon>Nocardioidaceae</taxon>
        <taxon>Nocardioides</taxon>
    </lineage>
</organism>
<evidence type="ECO:0000313" key="1">
    <source>
        <dbReference type="EMBL" id="GAA4119167.1"/>
    </source>
</evidence>
<dbReference type="EMBL" id="BAAAZH010000014">
    <property type="protein sequence ID" value="GAA4119167.1"/>
    <property type="molecule type" value="Genomic_DNA"/>
</dbReference>
<dbReference type="Proteomes" id="UP001501495">
    <property type="component" value="Unassembled WGS sequence"/>
</dbReference>
<dbReference type="SUPFAM" id="SSF54909">
    <property type="entry name" value="Dimeric alpha+beta barrel"/>
    <property type="match status" value="1"/>
</dbReference>
<evidence type="ECO:0000313" key="2">
    <source>
        <dbReference type="Proteomes" id="UP001501495"/>
    </source>
</evidence>
<dbReference type="RefSeq" id="WP_344733358.1">
    <property type="nucleotide sequence ID" value="NZ_BAAAZH010000014.1"/>
</dbReference>
<keyword evidence="2" id="KW-1185">Reference proteome</keyword>